<evidence type="ECO:0000256" key="12">
    <source>
        <dbReference type="RuleBase" id="RU362085"/>
    </source>
</evidence>
<dbReference type="Pfam" id="PF03796">
    <property type="entry name" value="DnaB_C"/>
    <property type="match status" value="1"/>
</dbReference>
<dbReference type="InterPro" id="IPR007694">
    <property type="entry name" value="DNA_helicase_DnaB-like_C"/>
</dbReference>
<dbReference type="SUPFAM" id="SSF52540">
    <property type="entry name" value="P-loop containing nucleoside triphosphate hydrolases"/>
    <property type="match status" value="1"/>
</dbReference>
<dbReference type="GO" id="GO:0005829">
    <property type="term" value="C:cytosol"/>
    <property type="evidence" value="ECO:0007669"/>
    <property type="project" value="TreeGrafter"/>
</dbReference>
<dbReference type="Gene3D" id="1.10.860.10">
    <property type="entry name" value="DNAb Helicase, Chain A"/>
    <property type="match status" value="1"/>
</dbReference>
<dbReference type="InterPro" id="IPR027417">
    <property type="entry name" value="P-loop_NTPase"/>
</dbReference>
<dbReference type="PANTHER" id="PTHR30153:SF2">
    <property type="entry name" value="REPLICATIVE DNA HELICASE"/>
    <property type="match status" value="1"/>
</dbReference>
<dbReference type="GO" id="GO:0006269">
    <property type="term" value="P:DNA replication, synthesis of primer"/>
    <property type="evidence" value="ECO:0007669"/>
    <property type="project" value="UniProtKB-UniRule"/>
</dbReference>
<evidence type="ECO:0000256" key="4">
    <source>
        <dbReference type="ARBA" id="ARBA00022741"/>
    </source>
</evidence>
<organism evidence="14 15">
    <name type="scientific">Flavonifractor plautii 1_3_50AFAA</name>
    <dbReference type="NCBI Taxonomy" id="742738"/>
    <lineage>
        <taxon>Bacteria</taxon>
        <taxon>Bacillati</taxon>
        <taxon>Bacillota</taxon>
        <taxon>Clostridia</taxon>
        <taxon>Eubacteriales</taxon>
        <taxon>Oscillospiraceae</taxon>
        <taxon>Flavonifractor</taxon>
    </lineage>
</organism>
<keyword evidence="4 12" id="KW-0547">Nucleotide-binding</keyword>
<sequence length="450" mass="50094">MPSEEELLTRQMPHSTEAEQSVLGSMLIDARCVPEVIEALRPEDFYLRTNREIYETIYSMFNFSLTIDPVTVLEHMKQNGVYDENTSRNYILQLMEITPTAANVKEYVAIVKDKALLRRIAETAGELTAMVQEGTGTAQEVLEAAEQRIYAIRQGRSAQGLAHISSVILNVYERLNELAASDSAVPGLSTGLPDVDMAISGLNKSDLILLAARPGMGKTSFALNMLLHAGKFSGKTVVFFSLEMSREQLAMRLISGESFVDNKKLVTGKLGEEDWTKIAAASAALNQTQILIDDNPSLSVADMNAKCRRVDNLGLVVIDYLQLMTSAGGPTRSGDNRQQIVSDISRALKIMAKELNVPVVCLSQLSRGPESRSDKRPMLSDLRESGAIEQDADIVMFLYRDDYYNDSDENHNLAECIIAKNRHGETRTVELQWLPEYTTFSSIDRRHIEY</sequence>
<evidence type="ECO:0000259" key="13">
    <source>
        <dbReference type="PROSITE" id="PS51199"/>
    </source>
</evidence>
<evidence type="ECO:0000256" key="7">
    <source>
        <dbReference type="ARBA" id="ARBA00022840"/>
    </source>
</evidence>
<proteinExistence type="inferred from homology"/>
<dbReference type="InterPro" id="IPR007693">
    <property type="entry name" value="DNA_helicase_DnaB-like_N"/>
</dbReference>
<keyword evidence="5 12" id="KW-0378">Hydrolase</keyword>
<dbReference type="eggNOG" id="COG0305">
    <property type="taxonomic scope" value="Bacteria"/>
</dbReference>
<dbReference type="SMART" id="SM00382">
    <property type="entry name" value="AAA"/>
    <property type="match status" value="1"/>
</dbReference>
<name>A0A096B4T6_FLAPL</name>
<reference evidence="14 15" key="1">
    <citation type="submission" date="2011-08" db="EMBL/GenBank/DDBJ databases">
        <title>The Genome Sequence of Clostridium orbiscindens 1_3_50AFAA.</title>
        <authorList>
            <consortium name="The Broad Institute Genome Sequencing Platform"/>
            <person name="Earl A."/>
            <person name="Ward D."/>
            <person name="Feldgarden M."/>
            <person name="Gevers D."/>
            <person name="Daigneault M."/>
            <person name="Strauss J."/>
            <person name="Allen-Vercoe E."/>
            <person name="Young S.K."/>
            <person name="Zeng Q."/>
            <person name="Gargeya S."/>
            <person name="Fitzgerald M."/>
            <person name="Haas B."/>
            <person name="Abouelleil A."/>
            <person name="Alvarado L."/>
            <person name="Arachchi H.M."/>
            <person name="Berlin A."/>
            <person name="Brown A."/>
            <person name="Chapman S.B."/>
            <person name="Chen Z."/>
            <person name="Dunbar C."/>
            <person name="Freedman E."/>
            <person name="Gearin G."/>
            <person name="Gellesch M."/>
            <person name="Goldberg J."/>
            <person name="Griggs A."/>
            <person name="Gujja S."/>
            <person name="Heiman D."/>
            <person name="Howarth C."/>
            <person name="Larson L."/>
            <person name="Lui A."/>
            <person name="MacDonald P.J.P."/>
            <person name="Montmayeur A."/>
            <person name="Murphy C."/>
            <person name="Neiman D."/>
            <person name="Pearson M."/>
            <person name="Priest M."/>
            <person name="Roberts A."/>
            <person name="Saif S."/>
            <person name="Shea T."/>
            <person name="Shenoy N."/>
            <person name="Sisk P."/>
            <person name="Stolte C."/>
            <person name="Sykes S."/>
            <person name="Wortman J."/>
            <person name="Nusbaum C."/>
            <person name="Birren B."/>
        </authorList>
    </citation>
    <scope>NUCLEOTIDE SEQUENCE [LARGE SCALE GENOMIC DNA]</scope>
    <source>
        <strain evidence="14 15">1_3_50AFAA</strain>
    </source>
</reference>
<dbReference type="GO" id="GO:0043139">
    <property type="term" value="F:5'-3' DNA helicase activity"/>
    <property type="evidence" value="ECO:0007669"/>
    <property type="project" value="UniProtKB-EC"/>
</dbReference>
<dbReference type="PROSITE" id="PS51199">
    <property type="entry name" value="SF4_HELICASE"/>
    <property type="match status" value="1"/>
</dbReference>
<dbReference type="Pfam" id="PF00772">
    <property type="entry name" value="DnaB"/>
    <property type="match status" value="1"/>
</dbReference>
<accession>A0A096B4T6</accession>
<evidence type="ECO:0000256" key="1">
    <source>
        <dbReference type="ARBA" id="ARBA00008428"/>
    </source>
</evidence>
<keyword evidence="6 12" id="KW-0347">Helicase</keyword>
<dbReference type="GO" id="GO:0005524">
    <property type="term" value="F:ATP binding"/>
    <property type="evidence" value="ECO:0007669"/>
    <property type="project" value="UniProtKB-UniRule"/>
</dbReference>
<keyword evidence="2 12" id="KW-0639">Primosome</keyword>
<dbReference type="CDD" id="cd00984">
    <property type="entry name" value="DnaB_C"/>
    <property type="match status" value="1"/>
</dbReference>
<evidence type="ECO:0000313" key="15">
    <source>
        <dbReference type="Proteomes" id="UP000029585"/>
    </source>
</evidence>
<evidence type="ECO:0000256" key="5">
    <source>
        <dbReference type="ARBA" id="ARBA00022801"/>
    </source>
</evidence>
<dbReference type="InterPro" id="IPR007692">
    <property type="entry name" value="DNA_helicase_DnaB"/>
</dbReference>
<evidence type="ECO:0000256" key="9">
    <source>
        <dbReference type="ARBA" id="ARBA00023235"/>
    </source>
</evidence>
<keyword evidence="9" id="KW-0413">Isomerase</keyword>
<keyword evidence="7 12" id="KW-0067">ATP-binding</keyword>
<evidence type="ECO:0000256" key="3">
    <source>
        <dbReference type="ARBA" id="ARBA00022705"/>
    </source>
</evidence>
<evidence type="ECO:0000256" key="8">
    <source>
        <dbReference type="ARBA" id="ARBA00023125"/>
    </source>
</evidence>
<evidence type="ECO:0000256" key="11">
    <source>
        <dbReference type="NCBIfam" id="TIGR00665"/>
    </source>
</evidence>
<dbReference type="RefSeq" id="WP_021630158.1">
    <property type="nucleotide sequence ID" value="NZ_KN174165.1"/>
</dbReference>
<evidence type="ECO:0000313" key="14">
    <source>
        <dbReference type="EMBL" id="KGF53981.1"/>
    </source>
</evidence>
<dbReference type="PATRIC" id="fig|742738.3.peg.3323"/>
<dbReference type="Gene3D" id="3.40.50.300">
    <property type="entry name" value="P-loop containing nucleotide triphosphate hydrolases"/>
    <property type="match status" value="1"/>
</dbReference>
<keyword evidence="3 12" id="KW-0235">DNA replication</keyword>
<dbReference type="InterPro" id="IPR036185">
    <property type="entry name" value="DNA_heli_DnaB-like_N_sf"/>
</dbReference>
<evidence type="ECO:0000256" key="10">
    <source>
        <dbReference type="ARBA" id="ARBA00048954"/>
    </source>
</evidence>
<gene>
    <name evidence="14" type="ORF">HMPREF9460_03231</name>
</gene>
<dbReference type="GO" id="GO:0003677">
    <property type="term" value="F:DNA binding"/>
    <property type="evidence" value="ECO:0007669"/>
    <property type="project" value="UniProtKB-UniRule"/>
</dbReference>
<dbReference type="InterPro" id="IPR016136">
    <property type="entry name" value="DNA_helicase_N/primase_C"/>
</dbReference>
<dbReference type="AlphaFoldDB" id="A0A096B4T6"/>
<dbReference type="SUPFAM" id="SSF48024">
    <property type="entry name" value="N-terminal domain of DnaB helicase"/>
    <property type="match status" value="1"/>
</dbReference>
<dbReference type="EMBL" id="ADLO01000099">
    <property type="protein sequence ID" value="KGF53981.1"/>
    <property type="molecule type" value="Genomic_DNA"/>
</dbReference>
<evidence type="ECO:0000256" key="2">
    <source>
        <dbReference type="ARBA" id="ARBA00022515"/>
    </source>
</evidence>
<dbReference type="EC" id="5.6.2.3" evidence="11 12"/>
<dbReference type="NCBIfam" id="TIGR00665">
    <property type="entry name" value="DnaB"/>
    <property type="match status" value="1"/>
</dbReference>
<comment type="function">
    <text evidence="12">The main replicative DNA helicase, it participates in initiation and elongation during chromosome replication. Travels ahead of the DNA replisome, separating dsDNA into templates for DNA synthesis. A processive ATP-dependent 5'-3' DNA helicase it has DNA-dependent ATPase activity.</text>
</comment>
<comment type="caution">
    <text evidence="14">The sequence shown here is derived from an EMBL/GenBank/DDBJ whole genome shotgun (WGS) entry which is preliminary data.</text>
</comment>
<feature type="domain" description="SF4 helicase" evidence="13">
    <location>
        <begin position="181"/>
        <end position="447"/>
    </location>
</feature>
<comment type="catalytic activity">
    <reaction evidence="10 12">
        <text>ATP + H2O = ADP + phosphate + H(+)</text>
        <dbReference type="Rhea" id="RHEA:13065"/>
        <dbReference type="ChEBI" id="CHEBI:15377"/>
        <dbReference type="ChEBI" id="CHEBI:15378"/>
        <dbReference type="ChEBI" id="CHEBI:30616"/>
        <dbReference type="ChEBI" id="CHEBI:43474"/>
        <dbReference type="ChEBI" id="CHEBI:456216"/>
        <dbReference type="EC" id="5.6.2.3"/>
    </reaction>
</comment>
<dbReference type="InterPro" id="IPR003593">
    <property type="entry name" value="AAA+_ATPase"/>
</dbReference>
<protein>
    <recommendedName>
        <fullName evidence="11 12">Replicative DNA helicase</fullName>
        <ecNumber evidence="11 12">5.6.2.3</ecNumber>
    </recommendedName>
</protein>
<dbReference type="HOGENOM" id="CLU_005373_0_0_9"/>
<evidence type="ECO:0000256" key="6">
    <source>
        <dbReference type="ARBA" id="ARBA00022806"/>
    </source>
</evidence>
<keyword evidence="8 12" id="KW-0238">DNA-binding</keyword>
<dbReference type="PANTHER" id="PTHR30153">
    <property type="entry name" value="REPLICATIVE DNA HELICASE DNAB"/>
    <property type="match status" value="1"/>
</dbReference>
<keyword evidence="15" id="KW-1185">Reference proteome</keyword>
<comment type="similarity">
    <text evidence="1 12">Belongs to the helicase family. DnaB subfamily.</text>
</comment>
<dbReference type="Proteomes" id="UP000029585">
    <property type="component" value="Unassembled WGS sequence"/>
</dbReference>
<dbReference type="GO" id="GO:1990077">
    <property type="term" value="C:primosome complex"/>
    <property type="evidence" value="ECO:0007669"/>
    <property type="project" value="UniProtKB-UniRule"/>
</dbReference>
<dbReference type="GO" id="GO:0016887">
    <property type="term" value="F:ATP hydrolysis activity"/>
    <property type="evidence" value="ECO:0007669"/>
    <property type="project" value="RHEA"/>
</dbReference>